<dbReference type="PANTHER" id="PTHR46558">
    <property type="entry name" value="TRACRIPTIONAL REGULATORY PROTEIN-RELATED-RELATED"/>
    <property type="match status" value="1"/>
</dbReference>
<dbReference type="GO" id="GO:0003677">
    <property type="term" value="F:DNA binding"/>
    <property type="evidence" value="ECO:0007669"/>
    <property type="project" value="UniProtKB-KW"/>
</dbReference>
<dbReference type="EMBL" id="QXEV01000005">
    <property type="protein sequence ID" value="RIA77954.1"/>
    <property type="molecule type" value="Genomic_DNA"/>
</dbReference>
<dbReference type="SMART" id="SM00530">
    <property type="entry name" value="HTH_XRE"/>
    <property type="match status" value="1"/>
</dbReference>
<keyword evidence="1 3" id="KW-0238">DNA-binding</keyword>
<dbReference type="RefSeq" id="WP_119015903.1">
    <property type="nucleotide sequence ID" value="NZ_QXEV01000005.1"/>
</dbReference>
<dbReference type="InParanoid" id="A0A397S6R4"/>
<dbReference type="FunCoup" id="A0A397S6R4">
    <property type="interactions" value="22"/>
</dbReference>
<protein>
    <submittedName>
        <fullName evidence="3">DNA-binding XRE family transcriptional regulator</fullName>
    </submittedName>
</protein>
<dbReference type="CDD" id="cd00093">
    <property type="entry name" value="HTH_XRE"/>
    <property type="match status" value="1"/>
</dbReference>
<dbReference type="OrthoDB" id="680346at2"/>
<dbReference type="AlphaFoldDB" id="A0A397S6R4"/>
<dbReference type="InterPro" id="IPR001387">
    <property type="entry name" value="Cro/C1-type_HTH"/>
</dbReference>
<evidence type="ECO:0000313" key="3">
    <source>
        <dbReference type="EMBL" id="RIA77954.1"/>
    </source>
</evidence>
<feature type="domain" description="HTH cro/C1-type" evidence="2">
    <location>
        <begin position="19"/>
        <end position="73"/>
    </location>
</feature>
<evidence type="ECO:0000313" key="4">
    <source>
        <dbReference type="Proteomes" id="UP000266506"/>
    </source>
</evidence>
<keyword evidence="4" id="KW-1185">Reference proteome</keyword>
<gene>
    <name evidence="3" type="ORF">EI71_00737</name>
</gene>
<dbReference type="Pfam" id="PF01381">
    <property type="entry name" value="HTH_3"/>
    <property type="match status" value="1"/>
</dbReference>
<comment type="caution">
    <text evidence="3">The sequence shown here is derived from an EMBL/GenBank/DDBJ whole genome shotgun (WGS) entry which is preliminary data.</text>
</comment>
<evidence type="ECO:0000259" key="2">
    <source>
        <dbReference type="PROSITE" id="PS50943"/>
    </source>
</evidence>
<accession>A0A397S6R4</accession>
<dbReference type="PANTHER" id="PTHR46558:SF11">
    <property type="entry name" value="HTH-TYPE TRANSCRIPTIONAL REGULATOR XRE"/>
    <property type="match status" value="1"/>
</dbReference>
<reference evidence="3 4" key="1">
    <citation type="submission" date="2018-08" db="EMBL/GenBank/DDBJ databases">
        <title>Genomic Encyclopedia of Archaeal and Bacterial Type Strains, Phase II (KMG-II): from individual species to whole genera.</title>
        <authorList>
            <person name="Goeker M."/>
        </authorList>
    </citation>
    <scope>NUCLEOTIDE SEQUENCE [LARGE SCALE GENOMIC DNA]</scope>
    <source>
        <strain evidence="3 4">ATCC 27112</strain>
    </source>
</reference>
<dbReference type="SUPFAM" id="SSF47413">
    <property type="entry name" value="lambda repressor-like DNA-binding domains"/>
    <property type="match status" value="1"/>
</dbReference>
<proteinExistence type="predicted"/>
<dbReference type="Proteomes" id="UP000266506">
    <property type="component" value="Unassembled WGS sequence"/>
</dbReference>
<name>A0A397S6R4_9MOLU</name>
<dbReference type="Gene3D" id="1.10.260.40">
    <property type="entry name" value="lambda repressor-like DNA-binding domains"/>
    <property type="match status" value="1"/>
</dbReference>
<sequence length="77" mass="8680">MIDEKIEITLDVEVMGANLKKFRKAKGLSREEFADRIGVSSRIIADYEDGFKKPSLPTFYKISVILGVSMDSILRKA</sequence>
<organism evidence="3 4">
    <name type="scientific">Anaeroplasma bactoclasticum</name>
    <dbReference type="NCBI Taxonomy" id="2088"/>
    <lineage>
        <taxon>Bacteria</taxon>
        <taxon>Bacillati</taxon>
        <taxon>Mycoplasmatota</taxon>
        <taxon>Mollicutes</taxon>
        <taxon>Anaeroplasmatales</taxon>
        <taxon>Anaeroplasmataceae</taxon>
        <taxon>Anaeroplasma</taxon>
    </lineage>
</organism>
<evidence type="ECO:0000256" key="1">
    <source>
        <dbReference type="ARBA" id="ARBA00023125"/>
    </source>
</evidence>
<dbReference type="InterPro" id="IPR010982">
    <property type="entry name" value="Lambda_DNA-bd_dom_sf"/>
</dbReference>
<dbReference type="PROSITE" id="PS50943">
    <property type="entry name" value="HTH_CROC1"/>
    <property type="match status" value="1"/>
</dbReference>